<dbReference type="EMBL" id="JACDZE010000001">
    <property type="protein sequence ID" value="MBA5628745.1"/>
    <property type="molecule type" value="Genomic_DNA"/>
</dbReference>
<reference evidence="1 2" key="1">
    <citation type="submission" date="2020-07" db="EMBL/GenBank/DDBJ databases">
        <title>Moheibacter lacus sp. nov., a member of the family Flavobacteriaceae isolated from freshwater lake sediment.</title>
        <authorList>
            <person name="Liu Y."/>
        </authorList>
    </citation>
    <scope>NUCLEOTIDE SEQUENCE [LARGE SCALE GENOMIC DNA]</scope>
    <source>
        <strain evidence="1 2">BDHS18</strain>
    </source>
</reference>
<organism evidence="1 2">
    <name type="scientific">Moheibacter lacus</name>
    <dbReference type="NCBI Taxonomy" id="2745851"/>
    <lineage>
        <taxon>Bacteria</taxon>
        <taxon>Pseudomonadati</taxon>
        <taxon>Bacteroidota</taxon>
        <taxon>Flavobacteriia</taxon>
        <taxon>Flavobacteriales</taxon>
        <taxon>Weeksellaceae</taxon>
        <taxon>Moheibacter</taxon>
    </lineage>
</organism>
<proteinExistence type="predicted"/>
<name>A0A838ZPI5_9FLAO</name>
<accession>A0A838ZPI5</accession>
<keyword evidence="2" id="KW-1185">Reference proteome</keyword>
<dbReference type="RefSeq" id="WP_182042332.1">
    <property type="nucleotide sequence ID" value="NZ_JACDZE010000001.1"/>
</dbReference>
<sequence length="229" mass="26326">MKSKSIILSLLFSAVLFSCSDKKDESVSEEILTETDSLDYAEEPETENSALADLQSNATFKNWRKHYQSTDPSFSMNNFNLEQTQKLEMQPGSVKGNFEAEFDKTYEPFLIYNPSRTFYLDIDSYNWSKDEEGNALFEADQAVNMVDVKKKTVQQVAFFGPSYWVEDAFWVSDSIFILLQNNDENVPEISTYNLKDNSVFLFQNDAPIQKSDSSYTKMRLAKKGVKMMP</sequence>
<evidence type="ECO:0008006" key="3">
    <source>
        <dbReference type="Google" id="ProtNLM"/>
    </source>
</evidence>
<protein>
    <recommendedName>
        <fullName evidence="3">Lipoprotein</fullName>
    </recommendedName>
</protein>
<dbReference type="AlphaFoldDB" id="A0A838ZPI5"/>
<dbReference type="PROSITE" id="PS51257">
    <property type="entry name" value="PROKAR_LIPOPROTEIN"/>
    <property type="match status" value="1"/>
</dbReference>
<evidence type="ECO:0000313" key="2">
    <source>
        <dbReference type="Proteomes" id="UP000552241"/>
    </source>
</evidence>
<evidence type="ECO:0000313" key="1">
    <source>
        <dbReference type="EMBL" id="MBA5628745.1"/>
    </source>
</evidence>
<dbReference type="Proteomes" id="UP000552241">
    <property type="component" value="Unassembled WGS sequence"/>
</dbReference>
<gene>
    <name evidence="1" type="ORF">HU137_03050</name>
</gene>
<comment type="caution">
    <text evidence="1">The sequence shown here is derived from an EMBL/GenBank/DDBJ whole genome shotgun (WGS) entry which is preliminary data.</text>
</comment>